<dbReference type="InterPro" id="IPR051510">
    <property type="entry name" value="SKI8"/>
</dbReference>
<dbReference type="GO" id="GO:0055087">
    <property type="term" value="C:Ski complex"/>
    <property type="evidence" value="ECO:0007669"/>
    <property type="project" value="EnsemblFungi"/>
</dbReference>
<dbReference type="PROSITE" id="PS00678">
    <property type="entry name" value="WD_REPEATS_1"/>
    <property type="match status" value="1"/>
</dbReference>
<dbReference type="EMBL" id="HE806324">
    <property type="protein sequence ID" value="CCH62985.1"/>
    <property type="molecule type" value="Genomic_DNA"/>
</dbReference>
<gene>
    <name evidence="5" type="primary">TBLA0I03300</name>
    <name evidence="5" type="ORF">TBLA_0I03300</name>
</gene>
<dbReference type="PROSITE" id="PS50082">
    <property type="entry name" value="WD_REPEATS_2"/>
    <property type="match status" value="1"/>
</dbReference>
<dbReference type="RefSeq" id="XP_004182504.1">
    <property type="nucleotide sequence ID" value="XM_004182456.1"/>
</dbReference>
<dbReference type="GO" id="GO:0070478">
    <property type="term" value="P:nuclear-transcribed mRNA catabolic process, 3'-5' exonucleolytic nonsense-mediated decay"/>
    <property type="evidence" value="ECO:0007669"/>
    <property type="project" value="EnsemblFungi"/>
</dbReference>
<dbReference type="PANTHER" id="PTHR44090">
    <property type="entry name" value="WD REPEAT-CONTAINING PROTEIN 61"/>
    <property type="match status" value="1"/>
</dbReference>
<dbReference type="GO" id="GO:0070481">
    <property type="term" value="P:nuclear-transcribed mRNA catabolic process, non-stop decay"/>
    <property type="evidence" value="ECO:0007669"/>
    <property type="project" value="EnsemblFungi"/>
</dbReference>
<dbReference type="FunCoup" id="I2H9D3">
    <property type="interactions" value="181"/>
</dbReference>
<keyword evidence="2" id="KW-0677">Repeat</keyword>
<dbReference type="InterPro" id="IPR036322">
    <property type="entry name" value="WD40_repeat_dom_sf"/>
</dbReference>
<dbReference type="InParanoid" id="I2H9D3"/>
<dbReference type="OMA" id="CVCLDRS"/>
<dbReference type="SUPFAM" id="SSF50978">
    <property type="entry name" value="WD40 repeat-like"/>
    <property type="match status" value="1"/>
</dbReference>
<proteinExistence type="predicted"/>
<dbReference type="GeneID" id="14498162"/>
<dbReference type="eggNOG" id="KOG4155">
    <property type="taxonomic scope" value="Eukaryota"/>
</dbReference>
<feature type="region of interest" description="Disordered" evidence="4">
    <location>
        <begin position="155"/>
        <end position="174"/>
    </location>
</feature>
<organism evidence="5 6">
    <name type="scientific">Henningerozyma blattae (strain ATCC 34711 / CBS 6284 / DSM 70876 / NBRC 10599 / NRRL Y-10934 / UCD 77-7)</name>
    <name type="common">Yeast</name>
    <name type="synonym">Tetrapisispora blattae</name>
    <dbReference type="NCBI Taxonomy" id="1071380"/>
    <lineage>
        <taxon>Eukaryota</taxon>
        <taxon>Fungi</taxon>
        <taxon>Dikarya</taxon>
        <taxon>Ascomycota</taxon>
        <taxon>Saccharomycotina</taxon>
        <taxon>Saccharomycetes</taxon>
        <taxon>Saccharomycetales</taxon>
        <taxon>Saccharomycetaceae</taxon>
        <taxon>Henningerozyma</taxon>
    </lineage>
</organism>
<dbReference type="PROSITE" id="PS50294">
    <property type="entry name" value="WD_REPEATS_REGION"/>
    <property type="match status" value="1"/>
</dbReference>
<evidence type="ECO:0000313" key="5">
    <source>
        <dbReference type="EMBL" id="CCH62985.1"/>
    </source>
</evidence>
<dbReference type="GO" id="GO:0007131">
    <property type="term" value="P:reciprocal meiotic recombination"/>
    <property type="evidence" value="ECO:0007669"/>
    <property type="project" value="EnsemblFungi"/>
</dbReference>
<evidence type="ECO:0000256" key="4">
    <source>
        <dbReference type="SAM" id="MobiDB-lite"/>
    </source>
</evidence>
<dbReference type="InterPro" id="IPR019775">
    <property type="entry name" value="WD40_repeat_CS"/>
</dbReference>
<dbReference type="OrthoDB" id="10251741at2759"/>
<evidence type="ECO:0000256" key="2">
    <source>
        <dbReference type="ARBA" id="ARBA00022737"/>
    </source>
</evidence>
<dbReference type="KEGG" id="tbl:TBLA_0I03300"/>
<dbReference type="Gene3D" id="2.130.10.10">
    <property type="entry name" value="YVTN repeat-like/Quinoprotein amine dehydrogenase"/>
    <property type="match status" value="1"/>
</dbReference>
<reference evidence="5 6" key="1">
    <citation type="journal article" date="2011" name="Proc. Natl. Acad. Sci. U.S.A.">
        <title>Evolutionary erosion of yeast sex chromosomes by mating-type switching accidents.</title>
        <authorList>
            <person name="Gordon J.L."/>
            <person name="Armisen D."/>
            <person name="Proux-Wera E."/>
            <person name="Oheigeartaigh S.S."/>
            <person name="Byrne K.P."/>
            <person name="Wolfe K.H."/>
        </authorList>
    </citation>
    <scope>NUCLEOTIDE SEQUENCE [LARGE SCALE GENOMIC DNA]</scope>
    <source>
        <strain evidence="6">ATCC 34711 / CBS 6284 / DSM 70876 / NBRC 10599 / NRRL Y-10934 / UCD 77-7</strain>
    </source>
</reference>
<sequence>MSKLFISTANAGKAHEADIFQLSVISPYTITVSGDGYLKLWINKLQDNQSPKEFVFSHFVHKSGLHHVDSYYDHDVCIVTCVSFSGEIFMFQINTTEHTCEPIDLIKDDTLKKKSFWAVKWFKSQDLVVSHRFAATDVKGNTYVWKFSTGVKKNAQEMEQDQRQRQGDGKRGEKKIVKEEEVQFAIGEPSMIFDGVIPPPSPSFAICLDISPKGQIATGFSNGNVVVSQLSTLRPIYTFEGFGIKGIAQNSSTIRNLKFSPLGNLLAVANDSGSYGCITLYETEYGERIGNFSVPTHSNQSSIGSFAHMGWVFGLSFNSTGEVLASCGYDGKIRVWDIKLKERLSTINISANDIEIEQDILTQDENGDSLLTPAVMDVSFIGKGIRGGMNSETNEGLVCVAMDRSVRWFREAGGK</sequence>
<dbReference type="Proteomes" id="UP000002866">
    <property type="component" value="Chromosome 9"/>
</dbReference>
<keyword evidence="6" id="KW-1185">Reference proteome</keyword>
<accession>I2H9D3</accession>
<dbReference type="InterPro" id="IPR015943">
    <property type="entry name" value="WD40/YVTN_repeat-like_dom_sf"/>
</dbReference>
<dbReference type="InterPro" id="IPR001680">
    <property type="entry name" value="WD40_rpt"/>
</dbReference>
<dbReference type="GO" id="GO:0065004">
    <property type="term" value="P:protein-DNA complex assembly"/>
    <property type="evidence" value="ECO:0007669"/>
    <property type="project" value="EnsemblFungi"/>
</dbReference>
<dbReference type="Pfam" id="PF00400">
    <property type="entry name" value="WD40"/>
    <property type="match status" value="1"/>
</dbReference>
<dbReference type="SMART" id="SM00320">
    <property type="entry name" value="WD40"/>
    <property type="match status" value="4"/>
</dbReference>
<protein>
    <submittedName>
        <fullName evidence="5">Uncharacterized protein</fullName>
    </submittedName>
</protein>
<dbReference type="STRING" id="1071380.I2H9D3"/>
<dbReference type="AlphaFoldDB" id="I2H9D3"/>
<feature type="repeat" description="WD" evidence="3">
    <location>
        <begin position="305"/>
        <end position="346"/>
    </location>
</feature>
<evidence type="ECO:0000256" key="1">
    <source>
        <dbReference type="ARBA" id="ARBA00022574"/>
    </source>
</evidence>
<dbReference type="HOGENOM" id="CLU_065016_0_0_1"/>
<dbReference type="GO" id="GO:0000228">
    <property type="term" value="C:nuclear chromosome"/>
    <property type="evidence" value="ECO:0007669"/>
    <property type="project" value="EnsemblFungi"/>
</dbReference>
<evidence type="ECO:0000313" key="6">
    <source>
        <dbReference type="Proteomes" id="UP000002866"/>
    </source>
</evidence>
<dbReference type="PANTHER" id="PTHR44090:SF1">
    <property type="entry name" value="SUPERKILLER COMPLEX PROTEIN 8"/>
    <property type="match status" value="1"/>
</dbReference>
<evidence type="ECO:0000256" key="3">
    <source>
        <dbReference type="PROSITE-ProRule" id="PRU00221"/>
    </source>
</evidence>
<keyword evidence="1 3" id="KW-0853">WD repeat</keyword>
<name>I2H9D3_HENB6</name>